<sequence>MRSGYYLLDDVEIKDADVTNGDTPLPREDGLRHGQDFTTGATITFEVGVDTVDAGGTLLARHGANLDAVSVMKQAWDAKAIRDVMATPAVLSTMQGGRARRWYGRPRKCEKAASKLTRQGYTPMVANFAASHTGSFDDIEQSVRVDMAPPPHRGIKGPLKAPLMMVGESAARAPGEIVVRGNRPTWPVITIVGPIAQPACELVGRWKVQLNLTLAAGERVVIDPRPWVRTVKRGSASVAGLITRGSPFLEHLLIPTGRQDFVLRGTDATATAYMTVAWRDAYAYM</sequence>
<name>A0A7W7VA23_9ACTN</name>
<gene>
    <name evidence="1" type="ORF">FHS37_006602</name>
</gene>
<proteinExistence type="predicted"/>
<organism evidence="1 2">
    <name type="scientific">Streptomyces griseomycini</name>
    <dbReference type="NCBI Taxonomy" id="66895"/>
    <lineage>
        <taxon>Bacteria</taxon>
        <taxon>Bacillati</taxon>
        <taxon>Actinomycetota</taxon>
        <taxon>Actinomycetes</taxon>
        <taxon>Kitasatosporales</taxon>
        <taxon>Streptomycetaceae</taxon>
        <taxon>Streptomyces</taxon>
    </lineage>
</organism>
<dbReference type="Proteomes" id="UP000579523">
    <property type="component" value="Unassembled WGS sequence"/>
</dbReference>
<keyword evidence="2" id="KW-1185">Reference proteome</keyword>
<accession>A0A7W7VA23</accession>
<dbReference type="AlphaFoldDB" id="A0A7W7VA23"/>
<evidence type="ECO:0008006" key="3">
    <source>
        <dbReference type="Google" id="ProtNLM"/>
    </source>
</evidence>
<comment type="caution">
    <text evidence="1">The sequence shown here is derived from an EMBL/GenBank/DDBJ whole genome shotgun (WGS) entry which is preliminary data.</text>
</comment>
<dbReference type="EMBL" id="JACHJI010000017">
    <property type="protein sequence ID" value="MBB4902505.1"/>
    <property type="molecule type" value="Genomic_DNA"/>
</dbReference>
<evidence type="ECO:0000313" key="1">
    <source>
        <dbReference type="EMBL" id="MBB4902505.1"/>
    </source>
</evidence>
<protein>
    <recommendedName>
        <fullName evidence="3">Phage tail protein</fullName>
    </recommendedName>
</protein>
<evidence type="ECO:0000313" key="2">
    <source>
        <dbReference type="Proteomes" id="UP000579523"/>
    </source>
</evidence>
<reference evidence="1 2" key="1">
    <citation type="submission" date="2020-08" db="EMBL/GenBank/DDBJ databases">
        <title>Genomic Encyclopedia of Type Strains, Phase III (KMG-III): the genomes of soil and plant-associated and newly described type strains.</title>
        <authorList>
            <person name="Whitman W."/>
        </authorList>
    </citation>
    <scope>NUCLEOTIDE SEQUENCE [LARGE SCALE GENOMIC DNA]</scope>
    <source>
        <strain evidence="1 2">CECT 3273</strain>
    </source>
</reference>
<dbReference type="RefSeq" id="WP_229890203.1">
    <property type="nucleotide sequence ID" value="NZ_BMTK01000031.1"/>
</dbReference>